<name>A0ABQ5QJ96_9BACT</name>
<dbReference type="Proteomes" id="UP001165069">
    <property type="component" value="Unassembled WGS sequence"/>
</dbReference>
<evidence type="ECO:0008006" key="4">
    <source>
        <dbReference type="Google" id="ProtNLM"/>
    </source>
</evidence>
<feature type="transmembrane region" description="Helical" evidence="1">
    <location>
        <begin position="97"/>
        <end position="130"/>
    </location>
</feature>
<comment type="caution">
    <text evidence="2">The sequence shown here is derived from an EMBL/GenBank/DDBJ whole genome shotgun (WGS) entry which is preliminary data.</text>
</comment>
<sequence>MNFEQDGSRRAALDQLKGPAIALIVTAAIGIALQLFSLLGHMMGTAFPMAMRGYGDNARMAQLMGGGIGMAMAVVGIAFGVVVLMGALKMKDARSYGFAMTAAILAMVPCLSPCCCLGLPFGIWALVILVKPEVKGAFQA</sequence>
<accession>A0ABQ5QJ96</accession>
<gene>
    <name evidence="2" type="ORF">GETHLI_34510</name>
</gene>
<keyword evidence="1" id="KW-1133">Transmembrane helix</keyword>
<protein>
    <recommendedName>
        <fullName evidence="4">DUF4064 domain-containing protein</fullName>
    </recommendedName>
</protein>
<evidence type="ECO:0000256" key="1">
    <source>
        <dbReference type="SAM" id="Phobius"/>
    </source>
</evidence>
<proteinExistence type="predicted"/>
<dbReference type="EMBL" id="BSDE01000009">
    <property type="protein sequence ID" value="GLH74949.1"/>
    <property type="molecule type" value="Genomic_DNA"/>
</dbReference>
<keyword evidence="1" id="KW-0812">Transmembrane</keyword>
<evidence type="ECO:0000313" key="3">
    <source>
        <dbReference type="Proteomes" id="UP001165069"/>
    </source>
</evidence>
<evidence type="ECO:0000313" key="2">
    <source>
        <dbReference type="EMBL" id="GLH74949.1"/>
    </source>
</evidence>
<organism evidence="2 3">
    <name type="scientific">Geothrix limicola</name>
    <dbReference type="NCBI Taxonomy" id="2927978"/>
    <lineage>
        <taxon>Bacteria</taxon>
        <taxon>Pseudomonadati</taxon>
        <taxon>Acidobacteriota</taxon>
        <taxon>Holophagae</taxon>
        <taxon>Holophagales</taxon>
        <taxon>Holophagaceae</taxon>
        <taxon>Geothrix</taxon>
    </lineage>
</organism>
<keyword evidence="1" id="KW-0472">Membrane</keyword>
<keyword evidence="3" id="KW-1185">Reference proteome</keyword>
<feature type="transmembrane region" description="Helical" evidence="1">
    <location>
        <begin position="20"/>
        <end position="43"/>
    </location>
</feature>
<feature type="transmembrane region" description="Helical" evidence="1">
    <location>
        <begin position="63"/>
        <end position="85"/>
    </location>
</feature>
<dbReference type="RefSeq" id="WP_285577814.1">
    <property type="nucleotide sequence ID" value="NZ_BSDE01000009.1"/>
</dbReference>
<reference evidence="2 3" key="1">
    <citation type="journal article" date="2023" name="Antonie Van Leeuwenhoek">
        <title>Mesoterricola silvestris gen. nov., sp. nov., Mesoterricola sediminis sp. nov., Geothrix oryzae sp. nov., Geothrix edaphica sp. nov., Geothrix rubra sp. nov., and Geothrix limicola sp. nov., six novel members of Acidobacteriota isolated from soils.</title>
        <authorList>
            <person name="Itoh H."/>
            <person name="Sugisawa Y."/>
            <person name="Mise K."/>
            <person name="Xu Z."/>
            <person name="Kuniyasu M."/>
            <person name="Ushijima N."/>
            <person name="Kawano K."/>
            <person name="Kobayashi E."/>
            <person name="Shiratori Y."/>
            <person name="Masuda Y."/>
            <person name="Senoo K."/>
        </authorList>
    </citation>
    <scope>NUCLEOTIDE SEQUENCE [LARGE SCALE GENOMIC DNA]</scope>
    <source>
        <strain evidence="2 3">Red804</strain>
    </source>
</reference>